<evidence type="ECO:0000256" key="6">
    <source>
        <dbReference type="PROSITE-ProRule" id="PRU00201"/>
    </source>
</evidence>
<dbReference type="InterPro" id="IPR018186">
    <property type="entry name" value="TF_T-box_CS"/>
</dbReference>
<keyword evidence="2" id="KW-0805">Transcription regulation</keyword>
<keyword evidence="10" id="KW-1185">Reference proteome</keyword>
<evidence type="ECO:0000256" key="7">
    <source>
        <dbReference type="SAM" id="MobiDB-lite"/>
    </source>
</evidence>
<name>A0A553NZI1_TIGCA</name>
<dbReference type="STRING" id="6832.A0A553NZI1"/>
<feature type="domain" description="T-box" evidence="8">
    <location>
        <begin position="94"/>
        <end position="253"/>
    </location>
</feature>
<evidence type="ECO:0000256" key="3">
    <source>
        <dbReference type="ARBA" id="ARBA00023125"/>
    </source>
</evidence>
<keyword evidence="5 6" id="KW-0539">Nucleus</keyword>
<feature type="compositionally biased region" description="Polar residues" evidence="7">
    <location>
        <begin position="504"/>
        <end position="525"/>
    </location>
</feature>
<keyword evidence="3 6" id="KW-0238">DNA-binding</keyword>
<dbReference type="InterPro" id="IPR046360">
    <property type="entry name" value="T-box_DNA-bd"/>
</dbReference>
<dbReference type="EMBL" id="VCGU01000009">
    <property type="protein sequence ID" value="TRY70849.1"/>
    <property type="molecule type" value="Genomic_DNA"/>
</dbReference>
<dbReference type="Proteomes" id="UP000318571">
    <property type="component" value="Chromosome 9"/>
</dbReference>
<feature type="region of interest" description="Disordered" evidence="7">
    <location>
        <begin position="364"/>
        <end position="401"/>
    </location>
</feature>
<dbReference type="InterPro" id="IPR001699">
    <property type="entry name" value="TF_T-box"/>
</dbReference>
<comment type="caution">
    <text evidence="9">The sequence shown here is derived from an EMBL/GenBank/DDBJ whole genome shotgun (WGS) entry which is preliminary data.</text>
</comment>
<dbReference type="PRINTS" id="PR00938">
    <property type="entry name" value="BRACHYURY"/>
</dbReference>
<dbReference type="GO" id="GO:0045893">
    <property type="term" value="P:positive regulation of DNA-templated transcription"/>
    <property type="evidence" value="ECO:0007669"/>
    <property type="project" value="InterPro"/>
</dbReference>
<organism evidence="9 10">
    <name type="scientific">Tigriopus californicus</name>
    <name type="common">Marine copepod</name>
    <dbReference type="NCBI Taxonomy" id="6832"/>
    <lineage>
        <taxon>Eukaryota</taxon>
        <taxon>Metazoa</taxon>
        <taxon>Ecdysozoa</taxon>
        <taxon>Arthropoda</taxon>
        <taxon>Crustacea</taxon>
        <taxon>Multicrustacea</taxon>
        <taxon>Hexanauplia</taxon>
        <taxon>Copepoda</taxon>
        <taxon>Harpacticoida</taxon>
        <taxon>Harpacticidae</taxon>
        <taxon>Tigriopus</taxon>
    </lineage>
</organism>
<feature type="compositionally biased region" description="Acidic residues" evidence="7">
    <location>
        <begin position="269"/>
        <end position="278"/>
    </location>
</feature>
<dbReference type="PRINTS" id="PR00937">
    <property type="entry name" value="TBOX"/>
</dbReference>
<dbReference type="PROSITE" id="PS01283">
    <property type="entry name" value="TBOX_1"/>
    <property type="match status" value="1"/>
</dbReference>
<accession>A0A553NZI1</accession>
<evidence type="ECO:0000256" key="4">
    <source>
        <dbReference type="ARBA" id="ARBA00023163"/>
    </source>
</evidence>
<keyword evidence="4" id="KW-0804">Transcription</keyword>
<evidence type="ECO:0000256" key="5">
    <source>
        <dbReference type="ARBA" id="ARBA00023242"/>
    </source>
</evidence>
<sequence length="569" mass="60982">MPLICDNMAFHPPPSSMMPNMRLMHPPTSLGAGVAPPGAFSLSSGMTGLPPPSLAQSYPGLFARNIFAGFPQRHPGPLMEPKDDGVKDDPKVTLEMKELWEKFSSYGTEMVITKSGRQMFPQLKFRLSGLDPKSKYILLLDVVAADDLRYKFHNSRWIIAGKADPEMPKRMYIHPDSPATGEVWMQKIVSFHKLKLTNNISDKNGLTILNSMHKYQPRFHIVRASDIMQLPYSTFRTKPFANGQALQASVSRYGSNSTKSEASSISSGPDEDDEDEGLDVVGLDQPDLKNSDSNPGLLALMGSGRHLAATSPLPTLPSGTHSSKAPQPPSFAGRSCGSPPKSKSSAFDVNSLLATSVSPSDRLKLKLPTSLPRPHKTPSPNYPSPGISLGPPGPPAPTQSFNPFLLHPNLYQHFLATSGATQAPINPAMLLNAHLALAAQQNMFSMHGNNHHGPLGPFGDHMRSNRYSPYPTTTSPSSMPNMGRTSADHSKTSGSAFKSIAPRLSNSPDNNQKVPESSESSTKGSQGADDKSSNIAGMEKLVNGLNGGASSGGSQFGISHASDSREISA</sequence>
<evidence type="ECO:0000256" key="1">
    <source>
        <dbReference type="ARBA" id="ARBA00004123"/>
    </source>
</evidence>
<proteinExistence type="predicted"/>
<feature type="compositionally biased region" description="Low complexity" evidence="7">
    <location>
        <begin position="467"/>
        <end position="478"/>
    </location>
</feature>
<dbReference type="AlphaFoldDB" id="A0A553NZI1"/>
<evidence type="ECO:0000313" key="10">
    <source>
        <dbReference type="Proteomes" id="UP000318571"/>
    </source>
</evidence>
<dbReference type="SUPFAM" id="SSF49417">
    <property type="entry name" value="p53-like transcription factors"/>
    <property type="match status" value="1"/>
</dbReference>
<dbReference type="SMART" id="SM00425">
    <property type="entry name" value="TBOX"/>
    <property type="match status" value="1"/>
</dbReference>
<dbReference type="PROSITE" id="PS01264">
    <property type="entry name" value="TBOX_2"/>
    <property type="match status" value="1"/>
</dbReference>
<dbReference type="Gene3D" id="2.60.40.820">
    <property type="entry name" value="Transcription factor, T-box"/>
    <property type="match status" value="1"/>
</dbReference>
<evidence type="ECO:0000313" key="9">
    <source>
        <dbReference type="EMBL" id="TRY70849.1"/>
    </source>
</evidence>
<feature type="compositionally biased region" description="Polar residues" evidence="7">
    <location>
        <begin position="252"/>
        <end position="267"/>
    </location>
</feature>
<gene>
    <name evidence="9" type="ORF">TCAL_10063</name>
</gene>
<dbReference type="GO" id="GO:0001708">
    <property type="term" value="P:cell fate specification"/>
    <property type="evidence" value="ECO:0007669"/>
    <property type="project" value="TreeGrafter"/>
</dbReference>
<dbReference type="InterPro" id="IPR002070">
    <property type="entry name" value="TF_Brachyury"/>
</dbReference>
<comment type="subcellular location">
    <subcellularLocation>
        <location evidence="1 6">Nucleus</location>
    </subcellularLocation>
</comment>
<dbReference type="Pfam" id="PF00907">
    <property type="entry name" value="T-box"/>
    <property type="match status" value="1"/>
</dbReference>
<dbReference type="GO" id="GO:0000978">
    <property type="term" value="F:RNA polymerase II cis-regulatory region sequence-specific DNA binding"/>
    <property type="evidence" value="ECO:0007669"/>
    <property type="project" value="InterPro"/>
</dbReference>
<dbReference type="PANTHER" id="PTHR11267:SF181">
    <property type="entry name" value="OPTOMOTOR-BLIND PROTEIN"/>
    <property type="match status" value="1"/>
</dbReference>
<dbReference type="InterPro" id="IPR036960">
    <property type="entry name" value="T-box_sf"/>
</dbReference>
<dbReference type="GO" id="GO:0000785">
    <property type="term" value="C:chromatin"/>
    <property type="evidence" value="ECO:0007669"/>
    <property type="project" value="TreeGrafter"/>
</dbReference>
<feature type="region of interest" description="Disordered" evidence="7">
    <location>
        <begin position="448"/>
        <end position="569"/>
    </location>
</feature>
<evidence type="ECO:0000256" key="2">
    <source>
        <dbReference type="ARBA" id="ARBA00023015"/>
    </source>
</evidence>
<evidence type="ECO:0000259" key="8">
    <source>
        <dbReference type="PROSITE" id="PS50252"/>
    </source>
</evidence>
<comment type="caution">
    <text evidence="6">Lacks conserved residue(s) required for the propagation of feature annotation.</text>
</comment>
<feature type="compositionally biased region" description="Gly residues" evidence="7">
    <location>
        <begin position="545"/>
        <end position="555"/>
    </location>
</feature>
<feature type="region of interest" description="Disordered" evidence="7">
    <location>
        <begin position="252"/>
        <end position="346"/>
    </location>
</feature>
<reference evidence="9 10" key="1">
    <citation type="journal article" date="2018" name="Nat. Ecol. Evol.">
        <title>Genomic signatures of mitonuclear coevolution across populations of Tigriopus californicus.</title>
        <authorList>
            <person name="Barreto F.S."/>
            <person name="Watson E.T."/>
            <person name="Lima T.G."/>
            <person name="Willett C.S."/>
            <person name="Edmands S."/>
            <person name="Li W."/>
            <person name="Burton R.S."/>
        </authorList>
    </citation>
    <scope>NUCLEOTIDE SEQUENCE [LARGE SCALE GENOMIC DNA]</scope>
    <source>
        <strain evidence="9 10">San Diego</strain>
    </source>
</reference>
<dbReference type="GO" id="GO:0000981">
    <property type="term" value="F:DNA-binding transcription factor activity, RNA polymerase II-specific"/>
    <property type="evidence" value="ECO:0007669"/>
    <property type="project" value="TreeGrafter"/>
</dbReference>
<dbReference type="GO" id="GO:0005634">
    <property type="term" value="C:nucleus"/>
    <property type="evidence" value="ECO:0007669"/>
    <property type="project" value="UniProtKB-SubCell"/>
</dbReference>
<dbReference type="InterPro" id="IPR008967">
    <property type="entry name" value="p53-like_TF_DNA-bd_sf"/>
</dbReference>
<protein>
    <recommendedName>
        <fullName evidence="8">T-box domain-containing protein</fullName>
    </recommendedName>
</protein>
<dbReference type="PANTHER" id="PTHR11267">
    <property type="entry name" value="T-BOX PROTEIN-RELATED"/>
    <property type="match status" value="1"/>
</dbReference>
<dbReference type="PROSITE" id="PS50252">
    <property type="entry name" value="TBOX_3"/>
    <property type="match status" value="1"/>
</dbReference>